<comment type="catalytic activity">
    <reaction evidence="7">
        <text>5-phospho-alpha-D-ribose 1-diphosphate + nicotinate + ATP + H2O = nicotinate beta-D-ribonucleotide + ADP + phosphate + diphosphate</text>
        <dbReference type="Rhea" id="RHEA:36163"/>
        <dbReference type="ChEBI" id="CHEBI:15377"/>
        <dbReference type="ChEBI" id="CHEBI:30616"/>
        <dbReference type="ChEBI" id="CHEBI:32544"/>
        <dbReference type="ChEBI" id="CHEBI:33019"/>
        <dbReference type="ChEBI" id="CHEBI:43474"/>
        <dbReference type="ChEBI" id="CHEBI:57502"/>
        <dbReference type="ChEBI" id="CHEBI:58017"/>
        <dbReference type="ChEBI" id="CHEBI:456216"/>
        <dbReference type="EC" id="6.3.4.21"/>
    </reaction>
</comment>
<dbReference type="PIRSF" id="PIRSF000484">
    <property type="entry name" value="NAPRT"/>
    <property type="match status" value="1"/>
</dbReference>
<sequence>MDLFHIASGDEIKKGLTTDIYFKRTVEILRHKKVKKSVLAEFTVGSLPDKYPWAVFAGLEYVVKLLEGLPITLYSIPEGTLFTPRDPEGVPIPVMAIEGEYSSFSEFETPALGLICQASGIATKSARIKKAAEDSVVLSFGVRRMHPALAPFIDRNAYVGGCDGVSSILGAEAIGKRPTGTMPHALMLIMGEEEAWKAYDEIMPQDIPRIALIDTFGDEKFASLEAASKIKDLLGVRLDTPASRRGNMERIVREVRWELDLRGYKNVRIYVSGGLDEDDIPPLKKAGAFGFGVGTSISNAPTIDFAMDIVEVEGVPLAKKGKFSGRKKVWRCKKCKALYVTPYEADTATCHSCGEEAELILQKYLENGKLVRSLPSVDEIRNYVLEQLKQVELSL</sequence>
<feature type="domain" description="Quinolinate phosphoribosyl transferase N-terminal" evidence="9">
    <location>
        <begin position="19"/>
        <end position="119"/>
    </location>
</feature>
<dbReference type="Gene3D" id="3.20.20.70">
    <property type="entry name" value="Aldolase class I"/>
    <property type="match status" value="1"/>
</dbReference>
<dbReference type="SUPFAM" id="SSF54675">
    <property type="entry name" value="Nicotinate/Quinolinate PRTase N-terminal domain-like"/>
    <property type="match status" value="1"/>
</dbReference>
<keyword evidence="4 11" id="KW-0436">Ligase</keyword>
<dbReference type="UniPathway" id="UPA00253">
    <property type="reaction ID" value="UER00457"/>
</dbReference>
<evidence type="ECO:0000256" key="5">
    <source>
        <dbReference type="ARBA" id="ARBA00022642"/>
    </source>
</evidence>
<dbReference type="Pfam" id="PF17956">
    <property type="entry name" value="NAPRTase_C"/>
    <property type="match status" value="1"/>
</dbReference>
<evidence type="ECO:0000256" key="2">
    <source>
        <dbReference type="ARBA" id="ARBA00013236"/>
    </source>
</evidence>
<dbReference type="InterPro" id="IPR007229">
    <property type="entry name" value="Nic_PRibTrfase-Fam"/>
</dbReference>
<dbReference type="GO" id="GO:0004514">
    <property type="term" value="F:nicotinate-nucleotide diphosphorylase (carboxylating) activity"/>
    <property type="evidence" value="ECO:0007669"/>
    <property type="project" value="InterPro"/>
</dbReference>
<dbReference type="InterPro" id="IPR041619">
    <property type="entry name" value="NAPRTase_C"/>
</dbReference>
<dbReference type="InterPro" id="IPR022412">
    <property type="entry name" value="Quinolinate_PRibosylTrfase_N"/>
</dbReference>
<evidence type="ECO:0000259" key="10">
    <source>
        <dbReference type="Pfam" id="PF17956"/>
    </source>
</evidence>
<comment type="pathway">
    <text evidence="1">Cofactor biosynthesis; NAD(+) biosynthesis; nicotinate D-ribonucleotide from nicotinate: step 1/1.</text>
</comment>
<dbReference type="EC" id="6.3.4.21" evidence="2"/>
<dbReference type="InterPro" id="IPR053190">
    <property type="entry name" value="NAPRTase-like"/>
</dbReference>
<keyword evidence="5" id="KW-0662">Pyridine nucleotide biosynthesis</keyword>
<evidence type="ECO:0000256" key="3">
    <source>
        <dbReference type="ARBA" id="ARBA00022553"/>
    </source>
</evidence>
<keyword evidence="3" id="KW-0597">Phosphoprotein</keyword>
<evidence type="ECO:0000256" key="6">
    <source>
        <dbReference type="ARBA" id="ARBA00022679"/>
    </source>
</evidence>
<evidence type="ECO:0000256" key="7">
    <source>
        <dbReference type="ARBA" id="ARBA00048668"/>
    </source>
</evidence>
<accession>A0A7V3KPG0</accession>
<organism evidence="11">
    <name type="scientific">candidate division WOR-3 bacterium</name>
    <dbReference type="NCBI Taxonomy" id="2052148"/>
    <lineage>
        <taxon>Bacteria</taxon>
        <taxon>Bacteria division WOR-3</taxon>
    </lineage>
</organism>
<reference evidence="11" key="1">
    <citation type="journal article" date="2020" name="mSystems">
        <title>Genome- and Community-Level Interaction Insights into Carbon Utilization and Element Cycling Functions of Hydrothermarchaeota in Hydrothermal Sediment.</title>
        <authorList>
            <person name="Zhou Z."/>
            <person name="Liu Y."/>
            <person name="Xu W."/>
            <person name="Pan J."/>
            <person name="Luo Z.H."/>
            <person name="Li M."/>
        </authorList>
    </citation>
    <scope>NUCLEOTIDE SEQUENCE [LARGE SCALE GENOMIC DNA]</scope>
    <source>
        <strain evidence="11">SpSt-754</strain>
    </source>
</reference>
<dbReference type="InterPro" id="IPR037128">
    <property type="entry name" value="Quinolinate_PRibosylTase_N_sf"/>
</dbReference>
<dbReference type="GO" id="GO:0004516">
    <property type="term" value="F:nicotinate phosphoribosyltransferase activity"/>
    <property type="evidence" value="ECO:0007669"/>
    <property type="project" value="UniProtKB-EC"/>
</dbReference>
<dbReference type="InterPro" id="IPR035809">
    <property type="entry name" value="NAPRTase_arc-type"/>
</dbReference>
<dbReference type="SUPFAM" id="SSF51690">
    <property type="entry name" value="Nicotinate/Quinolinate PRTase C-terminal domain-like"/>
    <property type="match status" value="1"/>
</dbReference>
<name>A0A7V3KPG0_UNCW3</name>
<dbReference type="PANTHER" id="PTHR43202:SF1">
    <property type="entry name" value="NICOTINATE PHOSPHORIBOSYLTRANSFERASE"/>
    <property type="match status" value="1"/>
</dbReference>
<dbReference type="NCBIfam" id="NF006415">
    <property type="entry name" value="PRK08662.1"/>
    <property type="match status" value="1"/>
</dbReference>
<evidence type="ECO:0000259" key="9">
    <source>
        <dbReference type="Pfam" id="PF02749"/>
    </source>
</evidence>
<gene>
    <name evidence="11" type="ORF">ENV38_06110</name>
</gene>
<evidence type="ECO:0000256" key="4">
    <source>
        <dbReference type="ARBA" id="ARBA00022598"/>
    </source>
</evidence>
<dbReference type="GO" id="GO:0009435">
    <property type="term" value="P:NAD+ biosynthetic process"/>
    <property type="evidence" value="ECO:0007669"/>
    <property type="project" value="UniProtKB-UniPathway"/>
</dbReference>
<evidence type="ECO:0000256" key="1">
    <source>
        <dbReference type="ARBA" id="ARBA00004952"/>
    </source>
</evidence>
<feature type="domain" description="Nicotinate phosphoribosyltransferase C-terminal" evidence="10">
    <location>
        <begin position="354"/>
        <end position="391"/>
    </location>
</feature>
<dbReference type="InterPro" id="IPR002638">
    <property type="entry name" value="Quinolinate_PRibosylTrfase_C"/>
</dbReference>
<comment type="caution">
    <text evidence="11">The sequence shown here is derived from an EMBL/GenBank/DDBJ whole genome shotgun (WGS) entry which is preliminary data.</text>
</comment>
<protein>
    <recommendedName>
        <fullName evidence="2">nicotinate phosphoribosyltransferase</fullName>
        <ecNumber evidence="2">6.3.4.21</ecNumber>
    </recommendedName>
</protein>
<evidence type="ECO:0000313" key="11">
    <source>
        <dbReference type="EMBL" id="HGB36458.1"/>
    </source>
</evidence>
<dbReference type="EMBL" id="DTGD01000230">
    <property type="protein sequence ID" value="HGB36458.1"/>
    <property type="molecule type" value="Genomic_DNA"/>
</dbReference>
<dbReference type="AlphaFoldDB" id="A0A7V3KPG0"/>
<dbReference type="Pfam" id="PF02749">
    <property type="entry name" value="QRPTase_N"/>
    <property type="match status" value="1"/>
</dbReference>
<dbReference type="InterPro" id="IPR036068">
    <property type="entry name" value="Nicotinate_pribotase-like_C"/>
</dbReference>
<dbReference type="InterPro" id="IPR013785">
    <property type="entry name" value="Aldolase_TIM"/>
</dbReference>
<evidence type="ECO:0000259" key="8">
    <source>
        <dbReference type="Pfam" id="PF01729"/>
    </source>
</evidence>
<dbReference type="PANTHER" id="PTHR43202">
    <property type="entry name" value="NICOTINATE-NUCLEOTIDE PYROPHOSPHORYLASE"/>
    <property type="match status" value="1"/>
</dbReference>
<keyword evidence="11" id="KW-0328">Glycosyltransferase</keyword>
<keyword evidence="6 11" id="KW-0808">Transferase</keyword>
<proteinExistence type="predicted"/>
<dbReference type="Pfam" id="PF01729">
    <property type="entry name" value="QRPTase_C"/>
    <property type="match status" value="1"/>
</dbReference>
<dbReference type="Gene3D" id="3.90.1170.20">
    <property type="entry name" value="Quinolinate phosphoribosyl transferase, N-terminal domain"/>
    <property type="match status" value="1"/>
</dbReference>
<feature type="domain" description="Quinolinate phosphoribosyl transferase C-terminal" evidence="8">
    <location>
        <begin position="121"/>
        <end position="308"/>
    </location>
</feature>
<dbReference type="CDD" id="cd01571">
    <property type="entry name" value="NAPRTase_B"/>
    <property type="match status" value="1"/>
</dbReference>